<protein>
    <recommendedName>
        <fullName evidence="3">Phage protein</fullName>
    </recommendedName>
</protein>
<proteinExistence type="predicted"/>
<keyword evidence="2" id="KW-1185">Reference proteome</keyword>
<accession>A0ABV8UVF8</accession>
<dbReference type="Proteomes" id="UP001595733">
    <property type="component" value="Unassembled WGS sequence"/>
</dbReference>
<evidence type="ECO:0008006" key="3">
    <source>
        <dbReference type="Google" id="ProtNLM"/>
    </source>
</evidence>
<evidence type="ECO:0000313" key="2">
    <source>
        <dbReference type="Proteomes" id="UP001595733"/>
    </source>
</evidence>
<organism evidence="1 2">
    <name type="scientific">Chryseomicrobium palamuruense</name>
    <dbReference type="NCBI Taxonomy" id="682973"/>
    <lineage>
        <taxon>Bacteria</taxon>
        <taxon>Bacillati</taxon>
        <taxon>Bacillota</taxon>
        <taxon>Bacilli</taxon>
        <taxon>Bacillales</taxon>
        <taxon>Caryophanaceae</taxon>
        <taxon>Chryseomicrobium</taxon>
    </lineage>
</organism>
<dbReference type="EMBL" id="JBHSEF010000023">
    <property type="protein sequence ID" value="MFC4355311.1"/>
    <property type="molecule type" value="Genomic_DNA"/>
</dbReference>
<comment type="caution">
    <text evidence="1">The sequence shown here is derived from an EMBL/GenBank/DDBJ whole genome shotgun (WGS) entry which is preliminary data.</text>
</comment>
<gene>
    <name evidence="1" type="ORF">ACFO0S_09655</name>
</gene>
<dbReference type="RefSeq" id="WP_378141780.1">
    <property type="nucleotide sequence ID" value="NZ_JBHSEF010000023.1"/>
</dbReference>
<name>A0ABV8UVF8_9BACL</name>
<evidence type="ECO:0000313" key="1">
    <source>
        <dbReference type="EMBL" id="MFC4355311.1"/>
    </source>
</evidence>
<sequence length="117" mass="13102">MIVRATLERTYDGVCTVIEYQSYKKPNKSTGQSEVPVLNNQPCRLSFTTVKNNEQMGNSAKVQQVVKLFISPDVRIKPGSKITVTQSGVTNEYQSSGEPAMYDTHQEIVLELFKGWA</sequence>
<reference evidence="2" key="1">
    <citation type="journal article" date="2019" name="Int. J. Syst. Evol. Microbiol.">
        <title>The Global Catalogue of Microorganisms (GCM) 10K type strain sequencing project: providing services to taxonomists for standard genome sequencing and annotation.</title>
        <authorList>
            <consortium name="The Broad Institute Genomics Platform"/>
            <consortium name="The Broad Institute Genome Sequencing Center for Infectious Disease"/>
            <person name="Wu L."/>
            <person name="Ma J."/>
        </authorList>
    </citation>
    <scope>NUCLEOTIDE SEQUENCE [LARGE SCALE GENOMIC DNA]</scope>
    <source>
        <strain evidence="2">CCUG 50353</strain>
    </source>
</reference>